<sequence length="425" mass="47555">MKTEPTRCPHFCRVMRYGMAALVFALATQVPVVAESKKMDRREAEALLEEQVQELLEKVRGKRVALVTNPTGVDGNFRMLADRIRDDAKTTVVAFFAPEHGLRGDAQAGAKIVDYVDPITSVPVYSLYGQRPAPTPEQLEGVEILVFDIQDVGARFYTYNWTMTHAMQAAARAKIPFVVFDRPNPIGADKVEGAPNTSDVGLIGRVFPGQPFGVATRHGLTIGELATLVNAEWLQEKADLTVIRMRGYRRNMTYDQTGRFWIPPSPNMPTLETAMVYPGMCVFEGTNLSEGRGTTKPFETVGAPFIRPEEVVAALKRKDLPGVRFRPTFFTPLFSKWQGQLCGGVQVYITDRESFRPVHTGLVVLKTLIELYSPKVEVTPFASKLMGVPDFHTRIRTESVEAIEATWADNLKRYEALRAKHLLYE</sequence>
<dbReference type="PANTHER" id="PTHR42915:SF1">
    <property type="entry name" value="PEPTIDOGLYCAN BETA-N-ACETYLMURAMIDASE NAMZ"/>
    <property type="match status" value="1"/>
</dbReference>
<dbReference type="Gene3D" id="3.90.1150.140">
    <property type="match status" value="1"/>
</dbReference>
<evidence type="ECO:0000259" key="1">
    <source>
        <dbReference type="Pfam" id="PF07075"/>
    </source>
</evidence>
<dbReference type="AlphaFoldDB" id="A0A2Z4Y5N6"/>
<dbReference type="PIRSF" id="PIRSF016719">
    <property type="entry name" value="UCP016719"/>
    <property type="match status" value="1"/>
</dbReference>
<evidence type="ECO:0000313" key="3">
    <source>
        <dbReference type="EMBL" id="AXA36541.1"/>
    </source>
</evidence>
<dbReference type="Pfam" id="PF07075">
    <property type="entry name" value="NamZ_N"/>
    <property type="match status" value="1"/>
</dbReference>
<dbReference type="Pfam" id="PF20732">
    <property type="entry name" value="NamZ_C"/>
    <property type="match status" value="1"/>
</dbReference>
<evidence type="ECO:0000259" key="2">
    <source>
        <dbReference type="Pfam" id="PF20732"/>
    </source>
</evidence>
<dbReference type="EMBL" id="CP030759">
    <property type="protein sequence ID" value="AXA36541.1"/>
    <property type="molecule type" value="Genomic_DNA"/>
</dbReference>
<dbReference type="InterPro" id="IPR048502">
    <property type="entry name" value="NamZ_N"/>
</dbReference>
<reference evidence="3 4" key="1">
    <citation type="submission" date="2018-05" db="EMBL/GenBank/DDBJ databases">
        <title>A metagenomic window into the 2 km-deep terrestrial subsurface aquifer revealed taxonomically and functionally diverse microbial community comprising novel uncultured bacterial lineages.</title>
        <authorList>
            <person name="Kadnikov V.V."/>
            <person name="Mardanov A.V."/>
            <person name="Beletsky A.V."/>
            <person name="Banks D."/>
            <person name="Pimenov N.V."/>
            <person name="Frank Y.A."/>
            <person name="Karnachuk O.V."/>
            <person name="Ravin N.V."/>
        </authorList>
    </citation>
    <scope>NUCLEOTIDE SEQUENCE [LARGE SCALE GENOMIC DNA]</scope>
    <source>
        <strain evidence="3">BY</strain>
    </source>
</reference>
<feature type="domain" description="Peptidoglycan beta-N-acetylmuramidase NamZ N-terminal" evidence="1">
    <location>
        <begin position="64"/>
        <end position="271"/>
    </location>
</feature>
<dbReference type="Proteomes" id="UP000262583">
    <property type="component" value="Chromosome"/>
</dbReference>
<name>A0A2Z4Y5N6_SUMC1</name>
<evidence type="ECO:0008006" key="5">
    <source>
        <dbReference type="Google" id="ProtNLM"/>
    </source>
</evidence>
<proteinExistence type="predicted"/>
<evidence type="ECO:0000313" key="4">
    <source>
        <dbReference type="Proteomes" id="UP000262583"/>
    </source>
</evidence>
<dbReference type="Gene3D" id="3.40.50.12170">
    <property type="entry name" value="Uncharacterised protein PF07075, DUF1343"/>
    <property type="match status" value="1"/>
</dbReference>
<dbReference type="InterPro" id="IPR008302">
    <property type="entry name" value="NamZ"/>
</dbReference>
<protein>
    <recommendedName>
        <fullName evidence="5">DUF1343 domain-containing protein</fullName>
    </recommendedName>
</protein>
<dbReference type="GO" id="GO:0033922">
    <property type="term" value="F:peptidoglycan beta-N-acetylmuramidase activity"/>
    <property type="evidence" value="ECO:0007669"/>
    <property type="project" value="InterPro"/>
</dbReference>
<feature type="domain" description="Peptidoglycan beta-N-acetylmuramidase NamZ C-terminal" evidence="2">
    <location>
        <begin position="275"/>
        <end position="424"/>
    </location>
</feature>
<gene>
    <name evidence="3" type="ORF">BRCON_1764</name>
</gene>
<accession>A0A2Z4Y5N6</accession>
<organism evidence="3 4">
    <name type="scientific">Sumerlaea chitinivorans</name>
    <dbReference type="NCBI Taxonomy" id="2250252"/>
    <lineage>
        <taxon>Bacteria</taxon>
        <taxon>Candidatus Sumerlaeota</taxon>
        <taxon>Candidatus Sumerlaeia</taxon>
        <taxon>Candidatus Sumerlaeales</taxon>
        <taxon>Candidatus Sumerlaeaceae</taxon>
        <taxon>Candidatus Sumerlaea</taxon>
    </lineage>
</organism>
<dbReference type="InterPro" id="IPR048503">
    <property type="entry name" value="NamZ_C"/>
</dbReference>
<dbReference type="KEGG" id="schv:BRCON_1764"/>
<dbReference type="PANTHER" id="PTHR42915">
    <property type="entry name" value="HYPOTHETICAL 460 KDA PROTEIN IN FEUA-SIGW INTERGENIC REGION [PRECURSOR]"/>
    <property type="match status" value="1"/>
</dbReference>